<accession>A0A3S5YAY3</accession>
<name>A0A3S5YAY3_RHOH1</name>
<evidence type="ECO:0000313" key="2">
    <source>
        <dbReference type="Proteomes" id="UP000006892"/>
    </source>
</evidence>
<reference evidence="1" key="1">
    <citation type="journal article" date="2010" name="PLoS Genet.">
        <title>The genome of a pathogenic rhodococcus: cooptive virulence underpinned by key gene acquisitions.</title>
        <authorList>
            <person name="Letek M."/>
            <person name="Gonzalez P."/>
            <person name="Macarthur I."/>
            <person name="Rodriguez H."/>
            <person name="Freeman T.C."/>
            <person name="Valero-Rello A."/>
            <person name="Blanco M."/>
            <person name="Buckley T."/>
            <person name="Cherevach I."/>
            <person name="Fahey R."/>
            <person name="Hapeshi A."/>
            <person name="Holdstock J."/>
            <person name="Leadon D."/>
            <person name="Navas J."/>
            <person name="Ocampo A."/>
            <person name="Quail M.A."/>
            <person name="Sanders M."/>
            <person name="Scortti M.M."/>
            <person name="Prescott J.F."/>
            <person name="Fogarty U."/>
            <person name="Meijer W.G."/>
            <person name="Parkhill J."/>
            <person name="Bentley S.D."/>
            <person name="Vazquez-Boland J.A."/>
        </authorList>
    </citation>
    <scope>NUCLEOTIDE SEQUENCE [LARGE SCALE GENOMIC DNA]</scope>
    <source>
        <strain evidence="1 2">103S</strain>
    </source>
</reference>
<dbReference type="KEGG" id="req:REQ_37290"/>
<dbReference type="EMBL" id="FN563149">
    <property type="protein sequence ID" value="CBH49716.1"/>
    <property type="molecule type" value="Genomic_DNA"/>
</dbReference>
<dbReference type="Proteomes" id="UP001154400">
    <property type="component" value="Chromosome"/>
</dbReference>
<gene>
    <name evidence="1" type="ordered locus">REQ_37290</name>
</gene>
<protein>
    <submittedName>
        <fullName evidence="1">Uncharacterized protein</fullName>
    </submittedName>
</protein>
<organism evidence="1">
    <name type="scientific">Rhodococcus hoagii (strain 103S)</name>
    <name type="common">Rhodococcus equi</name>
    <dbReference type="NCBI Taxonomy" id="685727"/>
    <lineage>
        <taxon>Bacteria</taxon>
        <taxon>Bacillati</taxon>
        <taxon>Actinomycetota</taxon>
        <taxon>Actinomycetes</taxon>
        <taxon>Mycobacteriales</taxon>
        <taxon>Nocardiaceae</taxon>
        <taxon>Prescottella</taxon>
    </lineage>
</organism>
<dbReference type="AlphaFoldDB" id="A0A3S5YAY3"/>
<proteinExistence type="predicted"/>
<evidence type="ECO:0000313" key="1">
    <source>
        <dbReference type="EMBL" id="CBH49716.1"/>
    </source>
</evidence>
<sequence>MLLLVVGVVAGRSAIGDDASVRAGREYGSNQAVMYNQINHGDPSDHELVQWCSEGAELSATTQIWYRGGVIQVGELDRKRFADGCFESYRDGVR</sequence>